<name>A0A6S7LSQ9_PARCT</name>
<dbReference type="InterPro" id="IPR008737">
    <property type="entry name" value="DUF1758"/>
</dbReference>
<dbReference type="EMBL" id="CACRXK020030570">
    <property type="protein sequence ID" value="CAB4042663.1"/>
    <property type="molecule type" value="Genomic_DNA"/>
</dbReference>
<comment type="caution">
    <text evidence="2">The sequence shown here is derived from an EMBL/GenBank/DDBJ whole genome shotgun (WGS) entry which is preliminary data.</text>
</comment>
<feature type="non-terminal residue" evidence="2">
    <location>
        <position position="160"/>
    </location>
</feature>
<keyword evidence="3" id="KW-1185">Reference proteome</keyword>
<evidence type="ECO:0000313" key="3">
    <source>
        <dbReference type="Proteomes" id="UP001152795"/>
    </source>
</evidence>
<feature type="domain" description="DUF1758" evidence="1">
    <location>
        <begin position="5"/>
        <end position="154"/>
    </location>
</feature>
<dbReference type="Pfam" id="PF05585">
    <property type="entry name" value="DUF1758"/>
    <property type="match status" value="1"/>
</dbReference>
<dbReference type="AlphaFoldDB" id="A0A6S7LSQ9"/>
<sequence length="160" mass="17917">MPFNKENNRTIPVRILFDNGSQRTYVTDNVRSRLGLKPIMKDKLKLNTFGESRYKTQNCDIVNLQLKKPQCNDVIDIIATSYPVICTPLPSRVNVECQHLKGLDLADDWESSDGAIDILVGSDHYWDIVIGETRRGTDRSELVAVGSKLGWLLSGPVQGS</sequence>
<evidence type="ECO:0000259" key="1">
    <source>
        <dbReference type="Pfam" id="PF05585"/>
    </source>
</evidence>
<protein>
    <recommendedName>
        <fullName evidence="1">DUF1758 domain-containing protein</fullName>
    </recommendedName>
</protein>
<gene>
    <name evidence="2" type="ORF">PACLA_8A061595</name>
</gene>
<evidence type="ECO:0000313" key="2">
    <source>
        <dbReference type="EMBL" id="CAB4042663.1"/>
    </source>
</evidence>
<accession>A0A6S7LSQ9</accession>
<reference evidence="2" key="1">
    <citation type="submission" date="2020-04" db="EMBL/GenBank/DDBJ databases">
        <authorList>
            <person name="Alioto T."/>
            <person name="Alioto T."/>
            <person name="Gomez Garrido J."/>
        </authorList>
    </citation>
    <scope>NUCLEOTIDE SEQUENCE</scope>
    <source>
        <strain evidence="2">A484AB</strain>
    </source>
</reference>
<dbReference type="Proteomes" id="UP001152795">
    <property type="component" value="Unassembled WGS sequence"/>
</dbReference>
<dbReference type="OrthoDB" id="8065733at2759"/>
<proteinExistence type="predicted"/>
<organism evidence="2 3">
    <name type="scientific">Paramuricea clavata</name>
    <name type="common">Red gorgonian</name>
    <name type="synonym">Violescent sea-whip</name>
    <dbReference type="NCBI Taxonomy" id="317549"/>
    <lineage>
        <taxon>Eukaryota</taxon>
        <taxon>Metazoa</taxon>
        <taxon>Cnidaria</taxon>
        <taxon>Anthozoa</taxon>
        <taxon>Octocorallia</taxon>
        <taxon>Malacalcyonacea</taxon>
        <taxon>Plexauridae</taxon>
        <taxon>Paramuricea</taxon>
    </lineage>
</organism>